<sequence length="245" mass="27717">MIDVFDWFMEVTRKRVTRGEIKQQTLAIYERMIYVSEGPKSRDDAVKLLGHLTLGEVGDPGFLADYLDDIAELVPGIAHQHYSILTAIFKRLVLVGPFKYSPMLPVRNPSARGGKQKALRLADHEALYDLFVSRAQGTKYRIILFLILLGTGLRIGEALALRWMDVDLRGGDECAVIHVCGTVVKGKDGAFRQDKRKNNARFYYLTLPMWPTVELREWRRQAGDVDDSAHVLVSKRDCLVSPRSG</sequence>
<dbReference type="RefSeq" id="WP_154790102.1">
    <property type="nucleotide sequence ID" value="NZ_WMBB01000011.1"/>
</dbReference>
<comment type="caution">
    <text evidence="3">The sequence shown here is derived from an EMBL/GenBank/DDBJ whole genome shotgun (WGS) entry which is preliminary data.</text>
</comment>
<keyword evidence="4" id="KW-1185">Reference proteome</keyword>
<dbReference type="AlphaFoldDB" id="A0A6I3L1S1"/>
<evidence type="ECO:0000256" key="1">
    <source>
        <dbReference type="ARBA" id="ARBA00023172"/>
    </source>
</evidence>
<proteinExistence type="predicted"/>
<dbReference type="PROSITE" id="PS51898">
    <property type="entry name" value="TYR_RECOMBINASE"/>
    <property type="match status" value="1"/>
</dbReference>
<dbReference type="InterPro" id="IPR013762">
    <property type="entry name" value="Integrase-like_cat_sf"/>
</dbReference>
<gene>
    <name evidence="3" type="ORF">GLP40_23130</name>
</gene>
<accession>A0A6I3L1S1</accession>
<organism evidence="3 4">
    <name type="scientific">Nocardia aurantiaca</name>
    <dbReference type="NCBI Taxonomy" id="2675850"/>
    <lineage>
        <taxon>Bacteria</taxon>
        <taxon>Bacillati</taxon>
        <taxon>Actinomycetota</taxon>
        <taxon>Actinomycetes</taxon>
        <taxon>Mycobacteriales</taxon>
        <taxon>Nocardiaceae</taxon>
        <taxon>Nocardia</taxon>
    </lineage>
</organism>
<dbReference type="SUPFAM" id="SSF56349">
    <property type="entry name" value="DNA breaking-rejoining enzymes"/>
    <property type="match status" value="1"/>
</dbReference>
<name>A0A6I3L1S1_9NOCA</name>
<feature type="domain" description="Tyr recombinase" evidence="2">
    <location>
        <begin position="114"/>
        <end position="245"/>
    </location>
</feature>
<dbReference type="GO" id="GO:0015074">
    <property type="term" value="P:DNA integration"/>
    <property type="evidence" value="ECO:0007669"/>
    <property type="project" value="InterPro"/>
</dbReference>
<protein>
    <submittedName>
        <fullName evidence="3">Tyrosine-type recombinase/integrase</fullName>
    </submittedName>
</protein>
<dbReference type="GO" id="GO:0003677">
    <property type="term" value="F:DNA binding"/>
    <property type="evidence" value="ECO:0007669"/>
    <property type="project" value="InterPro"/>
</dbReference>
<evidence type="ECO:0000313" key="3">
    <source>
        <dbReference type="EMBL" id="MTE15651.1"/>
    </source>
</evidence>
<dbReference type="EMBL" id="WMBB01000011">
    <property type="protein sequence ID" value="MTE15651.1"/>
    <property type="molecule type" value="Genomic_DNA"/>
</dbReference>
<evidence type="ECO:0000313" key="4">
    <source>
        <dbReference type="Proteomes" id="UP000432464"/>
    </source>
</evidence>
<evidence type="ECO:0000259" key="2">
    <source>
        <dbReference type="PROSITE" id="PS51898"/>
    </source>
</evidence>
<keyword evidence="1" id="KW-0233">DNA recombination</keyword>
<dbReference type="InterPro" id="IPR011010">
    <property type="entry name" value="DNA_brk_join_enz"/>
</dbReference>
<dbReference type="Proteomes" id="UP000432464">
    <property type="component" value="Unassembled WGS sequence"/>
</dbReference>
<reference evidence="3 4" key="1">
    <citation type="submission" date="2019-11" db="EMBL/GenBank/DDBJ databases">
        <title>Nocardia sp. nov. CT2-14 isolated from soil.</title>
        <authorList>
            <person name="Kanchanasin P."/>
            <person name="Tanasupawat S."/>
            <person name="Yuki M."/>
            <person name="Kudo T."/>
        </authorList>
    </citation>
    <scope>NUCLEOTIDE SEQUENCE [LARGE SCALE GENOMIC DNA]</scope>
    <source>
        <strain evidence="3 4">CT2-14</strain>
    </source>
</reference>
<dbReference type="GO" id="GO:0006310">
    <property type="term" value="P:DNA recombination"/>
    <property type="evidence" value="ECO:0007669"/>
    <property type="project" value="UniProtKB-KW"/>
</dbReference>
<dbReference type="InterPro" id="IPR002104">
    <property type="entry name" value="Integrase_catalytic"/>
</dbReference>
<dbReference type="Gene3D" id="1.10.443.10">
    <property type="entry name" value="Intergrase catalytic core"/>
    <property type="match status" value="1"/>
</dbReference>